<dbReference type="RefSeq" id="WP_199404675.1">
    <property type="nucleotide sequence ID" value="NZ_JAOZFC020000003.1"/>
</dbReference>
<dbReference type="InterPro" id="IPR001387">
    <property type="entry name" value="Cro/C1-type_HTH"/>
</dbReference>
<dbReference type="Gene3D" id="1.10.260.40">
    <property type="entry name" value="lambda repressor-like DNA-binding domains"/>
    <property type="match status" value="1"/>
</dbReference>
<dbReference type="PROSITE" id="PS50943">
    <property type="entry name" value="HTH_CROC1"/>
    <property type="match status" value="1"/>
</dbReference>
<evidence type="ECO:0000313" key="2">
    <source>
        <dbReference type="EMBL" id="MDF9300638.1"/>
    </source>
</evidence>
<dbReference type="Proteomes" id="UP001146336">
    <property type="component" value="Unassembled WGS sequence"/>
</dbReference>
<accession>A0ABT6D649</accession>
<feature type="domain" description="HTH cro/C1-type" evidence="1">
    <location>
        <begin position="10"/>
        <end position="68"/>
    </location>
</feature>
<protein>
    <submittedName>
        <fullName evidence="2">Helix-turn-helix transcriptional regulator</fullName>
    </submittedName>
</protein>
<reference evidence="2" key="1">
    <citation type="submission" date="2023-03" db="EMBL/GenBank/DDBJ databases">
        <title>Comparative genomics of Weissella fermenti BK2, and weissella type species.</title>
        <authorList>
            <person name="Lee J.K."/>
            <person name="Baek J.H."/>
            <person name="Kim J.M."/>
            <person name="Choi D.G."/>
            <person name="Jeon C.O."/>
        </authorList>
    </citation>
    <scope>NUCLEOTIDE SEQUENCE</scope>
    <source>
        <strain evidence="2">BK2</strain>
    </source>
</reference>
<sequence length="83" mass="9462">MNSMNLRDMVIQYRKSHHLTQYELASRDTTGTLKLHTISKIERVYSYRPSAAVIKGLSLALHKPIEEIIEAATYSAQQKNDGE</sequence>
<gene>
    <name evidence="2" type="ORF">OIT47_010195</name>
</gene>
<name>A0ABT6D649_9LACO</name>
<evidence type="ECO:0000313" key="3">
    <source>
        <dbReference type="Proteomes" id="UP001146336"/>
    </source>
</evidence>
<evidence type="ECO:0000259" key="1">
    <source>
        <dbReference type="PROSITE" id="PS50943"/>
    </source>
</evidence>
<dbReference type="SUPFAM" id="SSF47413">
    <property type="entry name" value="lambda repressor-like DNA-binding domains"/>
    <property type="match status" value="1"/>
</dbReference>
<dbReference type="EMBL" id="JAOZFC020000003">
    <property type="protein sequence ID" value="MDF9300638.1"/>
    <property type="molecule type" value="Genomic_DNA"/>
</dbReference>
<organism evidence="2 3">
    <name type="scientific">Weissella fermenti</name>
    <dbReference type="NCBI Taxonomy" id="2987699"/>
    <lineage>
        <taxon>Bacteria</taxon>
        <taxon>Bacillati</taxon>
        <taxon>Bacillota</taxon>
        <taxon>Bacilli</taxon>
        <taxon>Lactobacillales</taxon>
        <taxon>Lactobacillaceae</taxon>
        <taxon>Weissella</taxon>
    </lineage>
</organism>
<keyword evidence="3" id="KW-1185">Reference proteome</keyword>
<comment type="caution">
    <text evidence="2">The sequence shown here is derived from an EMBL/GenBank/DDBJ whole genome shotgun (WGS) entry which is preliminary data.</text>
</comment>
<dbReference type="CDD" id="cd00093">
    <property type="entry name" value="HTH_XRE"/>
    <property type="match status" value="1"/>
</dbReference>
<dbReference type="InterPro" id="IPR010982">
    <property type="entry name" value="Lambda_DNA-bd_dom_sf"/>
</dbReference>
<proteinExistence type="predicted"/>